<dbReference type="Gene3D" id="3.40.50.1240">
    <property type="entry name" value="Phosphoglycerate mutase-like"/>
    <property type="match status" value="1"/>
</dbReference>
<dbReference type="InterPro" id="IPR029033">
    <property type="entry name" value="His_PPase_superfam"/>
</dbReference>
<keyword evidence="2" id="KW-1185">Reference proteome</keyword>
<evidence type="ECO:0000313" key="1">
    <source>
        <dbReference type="EMBL" id="MBP1857018.1"/>
    </source>
</evidence>
<dbReference type="InterPro" id="IPR013078">
    <property type="entry name" value="His_Pase_superF_clade-1"/>
</dbReference>
<name>A0ABS4EGF9_9HYPH</name>
<dbReference type="PANTHER" id="PTHR47623">
    <property type="entry name" value="OS09G0287300 PROTEIN"/>
    <property type="match status" value="1"/>
</dbReference>
<dbReference type="EMBL" id="JAGGJV010000001">
    <property type="protein sequence ID" value="MBP1857018.1"/>
    <property type="molecule type" value="Genomic_DNA"/>
</dbReference>
<dbReference type="RefSeq" id="WP_209847253.1">
    <property type="nucleotide sequence ID" value="NZ_JAGGJV010000001.1"/>
</dbReference>
<accession>A0ABS4EGF9</accession>
<dbReference type="Pfam" id="PF00300">
    <property type="entry name" value="His_Phos_1"/>
    <property type="match status" value="1"/>
</dbReference>
<dbReference type="PANTHER" id="PTHR47623:SF1">
    <property type="entry name" value="OS09G0287300 PROTEIN"/>
    <property type="match status" value="1"/>
</dbReference>
<proteinExistence type="predicted"/>
<evidence type="ECO:0000313" key="2">
    <source>
        <dbReference type="Proteomes" id="UP000823786"/>
    </source>
</evidence>
<dbReference type="GO" id="GO:0016787">
    <property type="term" value="F:hydrolase activity"/>
    <property type="evidence" value="ECO:0007669"/>
    <property type="project" value="UniProtKB-KW"/>
</dbReference>
<sequence length="176" mass="18968">MPAAPAPVFRLYLLRHAKAAWALPGQKDFDRTLDDAGFADAEIVADMAADRGLVPDLVLCSTAARCRQTAEAFRRAMSEDLEIRYLDALYAGGANIYRDIIGSQDDALPSLMVVGHNPVIEEILREILGEETAATAIPAGYPPGALAVVDFDTRPSDAALPPGKLTAWLDPDRHNL</sequence>
<protein>
    <submittedName>
        <fullName evidence="1">Phosphohistidine phosphatase</fullName>
        <ecNumber evidence="1">3.1.3.-</ecNumber>
    </submittedName>
</protein>
<dbReference type="SMART" id="SM00855">
    <property type="entry name" value="PGAM"/>
    <property type="match status" value="1"/>
</dbReference>
<gene>
    <name evidence="1" type="ORF">J2Z75_000498</name>
</gene>
<dbReference type="CDD" id="cd07067">
    <property type="entry name" value="HP_PGM_like"/>
    <property type="match status" value="1"/>
</dbReference>
<dbReference type="SUPFAM" id="SSF53254">
    <property type="entry name" value="Phosphoglycerate mutase-like"/>
    <property type="match status" value="1"/>
</dbReference>
<dbReference type="Proteomes" id="UP000823786">
    <property type="component" value="Unassembled WGS sequence"/>
</dbReference>
<dbReference type="EC" id="3.1.3.-" evidence="1"/>
<reference evidence="1 2" key="1">
    <citation type="submission" date="2021-03" db="EMBL/GenBank/DDBJ databases">
        <title>Genomic Encyclopedia of Type Strains, Phase IV (KMG-IV): sequencing the most valuable type-strain genomes for metagenomic binning, comparative biology and taxonomic classification.</title>
        <authorList>
            <person name="Goeker M."/>
        </authorList>
    </citation>
    <scope>NUCLEOTIDE SEQUENCE [LARGE SCALE GENOMIC DNA]</scope>
    <source>
        <strain evidence="1 2">DSM 26427</strain>
    </source>
</reference>
<organism evidence="1 2">
    <name type="scientific">Rhizobium herbae</name>
    <dbReference type="NCBI Taxonomy" id="508661"/>
    <lineage>
        <taxon>Bacteria</taxon>
        <taxon>Pseudomonadati</taxon>
        <taxon>Pseudomonadota</taxon>
        <taxon>Alphaproteobacteria</taxon>
        <taxon>Hyphomicrobiales</taxon>
        <taxon>Rhizobiaceae</taxon>
        <taxon>Rhizobium/Agrobacterium group</taxon>
        <taxon>Rhizobium</taxon>
    </lineage>
</organism>
<keyword evidence="1" id="KW-0378">Hydrolase</keyword>
<comment type="caution">
    <text evidence="1">The sequence shown here is derived from an EMBL/GenBank/DDBJ whole genome shotgun (WGS) entry which is preliminary data.</text>
</comment>